<dbReference type="InterPro" id="IPR029044">
    <property type="entry name" value="Nucleotide-diphossugar_trans"/>
</dbReference>
<dbReference type="InterPro" id="IPR001173">
    <property type="entry name" value="Glyco_trans_2-like"/>
</dbReference>
<feature type="repeat" description="TPR" evidence="1">
    <location>
        <begin position="196"/>
        <end position="229"/>
    </location>
</feature>
<reference evidence="3 4" key="1">
    <citation type="submission" date="2018-08" db="EMBL/GenBank/DDBJ databases">
        <title>A genome reference for cultivated species of the human gut microbiota.</title>
        <authorList>
            <person name="Zou Y."/>
            <person name="Xue W."/>
            <person name="Luo G."/>
        </authorList>
    </citation>
    <scope>NUCLEOTIDE SEQUENCE [LARGE SCALE GENOMIC DNA]</scope>
    <source>
        <strain evidence="3 4">TF10-9AT</strain>
    </source>
</reference>
<dbReference type="PROSITE" id="PS50293">
    <property type="entry name" value="TPR_REGION"/>
    <property type="match status" value="1"/>
</dbReference>
<evidence type="ECO:0000313" key="3">
    <source>
        <dbReference type="EMBL" id="RGK47150.1"/>
    </source>
</evidence>
<proteinExistence type="predicted"/>
<dbReference type="Gene3D" id="1.25.40.10">
    <property type="entry name" value="Tetratricopeptide repeat domain"/>
    <property type="match status" value="2"/>
</dbReference>
<keyword evidence="3" id="KW-0808">Transferase</keyword>
<dbReference type="AlphaFoldDB" id="A0A8B2Z7J5"/>
<evidence type="ECO:0000256" key="1">
    <source>
        <dbReference type="PROSITE-ProRule" id="PRU00339"/>
    </source>
</evidence>
<dbReference type="RefSeq" id="WP_117642605.1">
    <property type="nucleotide sequence ID" value="NZ_QSQR01000003.1"/>
</dbReference>
<gene>
    <name evidence="3" type="ORF">DXD09_04150</name>
</gene>
<feature type="domain" description="Glycosyltransferase 2-like" evidence="2">
    <location>
        <begin position="7"/>
        <end position="112"/>
    </location>
</feature>
<feature type="repeat" description="TPR" evidence="1">
    <location>
        <begin position="268"/>
        <end position="301"/>
    </location>
</feature>
<dbReference type="PANTHER" id="PTHR43630:SF2">
    <property type="entry name" value="GLYCOSYLTRANSFERASE"/>
    <property type="match status" value="1"/>
</dbReference>
<dbReference type="Pfam" id="PF13181">
    <property type="entry name" value="TPR_8"/>
    <property type="match status" value="3"/>
</dbReference>
<feature type="repeat" description="TPR" evidence="1">
    <location>
        <begin position="308"/>
        <end position="341"/>
    </location>
</feature>
<dbReference type="Pfam" id="PF00535">
    <property type="entry name" value="Glycos_transf_2"/>
    <property type="match status" value="1"/>
</dbReference>
<dbReference type="InterPro" id="IPR011990">
    <property type="entry name" value="TPR-like_helical_dom_sf"/>
</dbReference>
<dbReference type="PROSITE" id="PS50005">
    <property type="entry name" value="TPR"/>
    <property type="match status" value="3"/>
</dbReference>
<dbReference type="InterPro" id="IPR019734">
    <property type="entry name" value="TPR_rpt"/>
</dbReference>
<comment type="caution">
    <text evidence="3">The sequence shown here is derived from an EMBL/GenBank/DDBJ whole genome shotgun (WGS) entry which is preliminary data.</text>
</comment>
<evidence type="ECO:0000313" key="4">
    <source>
        <dbReference type="Proteomes" id="UP000260790"/>
    </source>
</evidence>
<accession>A0A8B2Z7J5</accession>
<sequence>MKKLPFSVCIITKNNAKTIEKCLQSASNHFDEIVIADTGSSDSTKEIARHYTNQIFDFTWNNNFADARNFAIKKATNNFIFSLDSDEEISKINCRQLLDFSKKNAENIGRIEILNLQSDHTFEKGCVSRIFNRKFFHFEGSVHEQLVSSSQINRSMVDLDVSIIHYGYANENLNQKKAQVYREMIEKKLKETPGDSYLLYQLGRTYDIQKDFVNASEAYLKSLQTSPRHDFEYFRSALDDLCFDYLNLNEAKKAAEIINFYGYPYEDADGYFMFGHVYMNLGNFDEAVRCFKKATEFADSSRPGANSFAAWFNIGVIYEVLGFKEKAIKAYKKCNDYDPAKERLKNLM</sequence>
<dbReference type="EMBL" id="QSQR01000003">
    <property type="protein sequence ID" value="RGK47150.1"/>
    <property type="molecule type" value="Genomic_DNA"/>
</dbReference>
<name>A0A8B2Z7J5_9LACO</name>
<dbReference type="SUPFAM" id="SSF53448">
    <property type="entry name" value="Nucleotide-diphospho-sugar transferases"/>
    <property type="match status" value="1"/>
</dbReference>
<dbReference type="PANTHER" id="PTHR43630">
    <property type="entry name" value="POLY-BETA-1,6-N-ACETYL-D-GLUCOSAMINE SYNTHASE"/>
    <property type="match status" value="1"/>
</dbReference>
<dbReference type="SUPFAM" id="SSF48452">
    <property type="entry name" value="TPR-like"/>
    <property type="match status" value="1"/>
</dbReference>
<dbReference type="CDD" id="cd02511">
    <property type="entry name" value="Beta4Glucosyltransferase"/>
    <property type="match status" value="1"/>
</dbReference>
<keyword evidence="1" id="KW-0802">TPR repeat</keyword>
<dbReference type="Gene3D" id="3.90.550.10">
    <property type="entry name" value="Spore Coat Polysaccharide Biosynthesis Protein SpsA, Chain A"/>
    <property type="match status" value="1"/>
</dbReference>
<dbReference type="GO" id="GO:0016740">
    <property type="term" value="F:transferase activity"/>
    <property type="evidence" value="ECO:0007669"/>
    <property type="project" value="UniProtKB-KW"/>
</dbReference>
<evidence type="ECO:0000259" key="2">
    <source>
        <dbReference type="Pfam" id="PF00535"/>
    </source>
</evidence>
<protein>
    <submittedName>
        <fullName evidence="3">Glycosyltransferase</fullName>
    </submittedName>
</protein>
<dbReference type="SMART" id="SM00028">
    <property type="entry name" value="TPR"/>
    <property type="match status" value="3"/>
</dbReference>
<organism evidence="3 4">
    <name type="scientific">Ligilactobacillus ruminis</name>
    <dbReference type="NCBI Taxonomy" id="1623"/>
    <lineage>
        <taxon>Bacteria</taxon>
        <taxon>Bacillati</taxon>
        <taxon>Bacillota</taxon>
        <taxon>Bacilli</taxon>
        <taxon>Lactobacillales</taxon>
        <taxon>Lactobacillaceae</taxon>
        <taxon>Ligilactobacillus</taxon>
    </lineage>
</organism>
<dbReference type="Proteomes" id="UP000260790">
    <property type="component" value="Unassembled WGS sequence"/>
</dbReference>